<dbReference type="InterPro" id="IPR035616">
    <property type="entry name" value="MvaT_DBD"/>
</dbReference>
<evidence type="ECO:0000256" key="1">
    <source>
        <dbReference type="SAM" id="Coils"/>
    </source>
</evidence>
<dbReference type="AlphaFoldDB" id="A0A348HDR6"/>
<dbReference type="STRING" id="1123510.GCA_000620025_01032"/>
<evidence type="ECO:0000313" key="4">
    <source>
        <dbReference type="Proteomes" id="UP000267342"/>
    </source>
</evidence>
<dbReference type="Proteomes" id="UP000267342">
    <property type="component" value="Chromosome"/>
</dbReference>
<accession>A0A348HDR6</accession>
<keyword evidence="3" id="KW-0378">Hydrolase</keyword>
<proteinExistence type="predicted"/>
<organism evidence="3 4">
    <name type="scientific">Zymobacter palmae</name>
    <dbReference type="NCBI Taxonomy" id="33074"/>
    <lineage>
        <taxon>Bacteria</taxon>
        <taxon>Pseudomonadati</taxon>
        <taxon>Pseudomonadota</taxon>
        <taxon>Gammaproteobacteria</taxon>
        <taxon>Oceanospirillales</taxon>
        <taxon>Halomonadaceae</taxon>
        <taxon>Zymobacter group</taxon>
        <taxon>Zymobacter</taxon>
    </lineage>
</organism>
<feature type="domain" description="MvaT DNA-binding" evidence="2">
    <location>
        <begin position="85"/>
        <end position="121"/>
    </location>
</feature>
<evidence type="ECO:0000313" key="3">
    <source>
        <dbReference type="EMBL" id="BBG29768.1"/>
    </source>
</evidence>
<dbReference type="CDD" id="cd16170">
    <property type="entry name" value="MvaT_DBD"/>
    <property type="match status" value="1"/>
</dbReference>
<name>A0A348HDR6_9GAMM</name>
<evidence type="ECO:0000259" key="2">
    <source>
        <dbReference type="Pfam" id="PF22055"/>
    </source>
</evidence>
<reference evidence="3 4" key="1">
    <citation type="submission" date="2018-09" db="EMBL/GenBank/DDBJ databases">
        <title>Zymobacter palmae IAM14233 (=T109) whole genome analysis.</title>
        <authorList>
            <person name="Yanase H."/>
        </authorList>
    </citation>
    <scope>NUCLEOTIDE SEQUENCE [LARGE SCALE GENOMIC DNA]</scope>
    <source>
        <strain evidence="3 4">IAM14233</strain>
    </source>
</reference>
<dbReference type="GO" id="GO:0008233">
    <property type="term" value="F:peptidase activity"/>
    <property type="evidence" value="ECO:0007669"/>
    <property type="project" value="UniProtKB-KW"/>
</dbReference>
<dbReference type="OrthoDB" id="6367018at2"/>
<keyword evidence="1" id="KW-0175">Coiled coil</keyword>
<gene>
    <name evidence="3" type="ORF">ZBT109_1001</name>
</gene>
<dbReference type="KEGG" id="zpl:ZBT109_1001"/>
<keyword evidence="4" id="KW-1185">Reference proteome</keyword>
<dbReference type="Pfam" id="PF22055">
    <property type="entry name" value="MvaT_DBD"/>
    <property type="match status" value="1"/>
</dbReference>
<dbReference type="RefSeq" id="WP_027706092.1">
    <property type="nucleotide sequence ID" value="NZ_AP018933.1"/>
</dbReference>
<dbReference type="NCBIfam" id="NF041859">
    <property type="entry name" value="silencer_MvaTU"/>
    <property type="match status" value="1"/>
</dbReference>
<dbReference type="GO" id="GO:0006508">
    <property type="term" value="P:proteolysis"/>
    <property type="evidence" value="ECO:0007669"/>
    <property type="project" value="UniProtKB-KW"/>
</dbReference>
<feature type="coiled-coil region" evidence="1">
    <location>
        <begin position="7"/>
        <end position="34"/>
    </location>
</feature>
<sequence length="124" mass="14345">MSLLTDYTLKQQQIEQLKTELQKLEQDERLKNEIEFKNRLEALMKDYGKSARDVIATLDPRGEVANREATKGGKAAGTRRKRKLKVYSNPHNGEVIETRGGNHKQLKEWKEQYGSDVVESWLQS</sequence>
<dbReference type="EMBL" id="AP018933">
    <property type="protein sequence ID" value="BBG29768.1"/>
    <property type="molecule type" value="Genomic_DNA"/>
</dbReference>
<keyword evidence="3" id="KW-0645">Protease</keyword>
<protein>
    <submittedName>
        <fullName evidence="3">Predicted ATP-dependent protease</fullName>
    </submittedName>
</protein>